<evidence type="ECO:0000256" key="4">
    <source>
        <dbReference type="SAM" id="MobiDB-lite"/>
    </source>
</evidence>
<gene>
    <name evidence="6" type="ORF">GRF29_44g1230520</name>
</gene>
<accession>A0AAN6LZF9</accession>
<dbReference type="Pfam" id="PF01765">
    <property type="entry name" value="RRF"/>
    <property type="match status" value="1"/>
</dbReference>
<reference evidence="6 7" key="1">
    <citation type="submission" date="2021-02" db="EMBL/GenBank/DDBJ databases">
        <title>Genome assembly of Pseudopithomyces chartarum.</title>
        <authorList>
            <person name="Jauregui R."/>
            <person name="Singh J."/>
            <person name="Voisey C."/>
        </authorList>
    </citation>
    <scope>NUCLEOTIDE SEQUENCE [LARGE SCALE GENOMIC DNA]</scope>
    <source>
        <strain evidence="6 7">AGR01</strain>
    </source>
</reference>
<evidence type="ECO:0000256" key="2">
    <source>
        <dbReference type="ARBA" id="ARBA00022917"/>
    </source>
</evidence>
<comment type="similarity">
    <text evidence="1">Belongs to the RRF family.</text>
</comment>
<dbReference type="GO" id="GO:0006412">
    <property type="term" value="P:translation"/>
    <property type="evidence" value="ECO:0007669"/>
    <property type="project" value="UniProtKB-KW"/>
</dbReference>
<dbReference type="Gene3D" id="3.30.1360.40">
    <property type="match status" value="1"/>
</dbReference>
<dbReference type="Gene3D" id="1.10.132.20">
    <property type="entry name" value="Ribosome-recycling factor"/>
    <property type="match status" value="1"/>
</dbReference>
<evidence type="ECO:0000256" key="3">
    <source>
        <dbReference type="ARBA" id="ARBA00024909"/>
    </source>
</evidence>
<dbReference type="PANTHER" id="PTHR20982:SF3">
    <property type="entry name" value="MITOCHONDRIAL RIBOSOME RECYCLING FACTOR PSEUDO 1"/>
    <property type="match status" value="1"/>
</dbReference>
<sequence length="282" mass="30267">MSQALLPRAAARLSSSSSLLTSARAIAAPYRQFLSHTLSSQCAYRATRSFTSTPSVHKKAGKANKANARSDSSPPVSKAGHSTATDGAYDLSVLESEILKAIEQLTHKLSQLRSGGRLNPEVVEGLKVQLGIAGKEGDGKETVRLGDIAQVVPRGRVLNVICGEAEHIKHVSTAIAASPHSLTPLAPEQSNPLTIQVPLPPPTGESRRAAIDKATQAAEQADKWIQKARQNHNQKLRKSQLDKTVLPDDLQKASKRMEEVVKKGHSEVKRIVDGAKKVLEAQ</sequence>
<name>A0AAN6LZF9_9PLEO</name>
<evidence type="ECO:0000259" key="5">
    <source>
        <dbReference type="Pfam" id="PF01765"/>
    </source>
</evidence>
<feature type="domain" description="Ribosome recycling factor" evidence="5">
    <location>
        <begin position="106"/>
        <end position="278"/>
    </location>
</feature>
<dbReference type="EMBL" id="WVTA01000005">
    <property type="protein sequence ID" value="KAK3209966.1"/>
    <property type="molecule type" value="Genomic_DNA"/>
</dbReference>
<evidence type="ECO:0000313" key="6">
    <source>
        <dbReference type="EMBL" id="KAK3209966.1"/>
    </source>
</evidence>
<organism evidence="6 7">
    <name type="scientific">Pseudopithomyces chartarum</name>
    <dbReference type="NCBI Taxonomy" id="1892770"/>
    <lineage>
        <taxon>Eukaryota</taxon>
        <taxon>Fungi</taxon>
        <taxon>Dikarya</taxon>
        <taxon>Ascomycota</taxon>
        <taxon>Pezizomycotina</taxon>
        <taxon>Dothideomycetes</taxon>
        <taxon>Pleosporomycetidae</taxon>
        <taxon>Pleosporales</taxon>
        <taxon>Massarineae</taxon>
        <taxon>Didymosphaeriaceae</taxon>
        <taxon>Pseudopithomyces</taxon>
    </lineage>
</organism>
<comment type="function">
    <text evidence="3">Necessary for protein synthesis in mitochondria. Functions as a ribosome recycling factor in mitochondria.</text>
</comment>
<dbReference type="AlphaFoldDB" id="A0AAN6LZF9"/>
<proteinExistence type="inferred from homology"/>
<dbReference type="GO" id="GO:0005739">
    <property type="term" value="C:mitochondrion"/>
    <property type="evidence" value="ECO:0007669"/>
    <property type="project" value="TreeGrafter"/>
</dbReference>
<comment type="caution">
    <text evidence="6">The sequence shown here is derived from an EMBL/GenBank/DDBJ whole genome shotgun (WGS) entry which is preliminary data.</text>
</comment>
<evidence type="ECO:0000256" key="1">
    <source>
        <dbReference type="ARBA" id="ARBA00005912"/>
    </source>
</evidence>
<feature type="compositionally biased region" description="Polar residues" evidence="4">
    <location>
        <begin position="69"/>
        <end position="84"/>
    </location>
</feature>
<keyword evidence="7" id="KW-1185">Reference proteome</keyword>
<dbReference type="InterPro" id="IPR036191">
    <property type="entry name" value="RRF_sf"/>
</dbReference>
<dbReference type="InterPro" id="IPR023584">
    <property type="entry name" value="Ribosome_recyc_fac_dom"/>
</dbReference>
<keyword evidence="2" id="KW-0648">Protein biosynthesis</keyword>
<feature type="region of interest" description="Disordered" evidence="4">
    <location>
        <begin position="51"/>
        <end position="84"/>
    </location>
</feature>
<protein>
    <recommendedName>
        <fullName evidence="5">Ribosome recycling factor domain-containing protein</fullName>
    </recommendedName>
</protein>
<dbReference type="SUPFAM" id="SSF55194">
    <property type="entry name" value="Ribosome recycling factor, RRF"/>
    <property type="match status" value="1"/>
</dbReference>
<dbReference type="GO" id="GO:0043023">
    <property type="term" value="F:ribosomal large subunit binding"/>
    <property type="evidence" value="ECO:0007669"/>
    <property type="project" value="TreeGrafter"/>
</dbReference>
<dbReference type="PANTHER" id="PTHR20982">
    <property type="entry name" value="RIBOSOME RECYCLING FACTOR"/>
    <property type="match status" value="1"/>
</dbReference>
<dbReference type="InterPro" id="IPR002661">
    <property type="entry name" value="Ribosome_recyc_fac"/>
</dbReference>
<dbReference type="Proteomes" id="UP001280581">
    <property type="component" value="Unassembled WGS sequence"/>
</dbReference>
<evidence type="ECO:0000313" key="7">
    <source>
        <dbReference type="Proteomes" id="UP001280581"/>
    </source>
</evidence>